<organism evidence="9 10">
    <name type="scientific">Sphaerochaeta associata</name>
    <dbReference type="NCBI Taxonomy" id="1129264"/>
    <lineage>
        <taxon>Bacteria</taxon>
        <taxon>Pseudomonadati</taxon>
        <taxon>Spirochaetota</taxon>
        <taxon>Spirochaetia</taxon>
        <taxon>Spirochaetales</taxon>
        <taxon>Sphaerochaetaceae</taxon>
        <taxon>Sphaerochaeta</taxon>
    </lineage>
</organism>
<accession>A0ABY4DG78</accession>
<keyword evidence="5 7" id="KW-1133">Transmembrane helix</keyword>
<feature type="domain" description="ABC transmembrane type-1" evidence="8">
    <location>
        <begin position="71"/>
        <end position="284"/>
    </location>
</feature>
<comment type="similarity">
    <text evidence="7">Belongs to the binding-protein-dependent transport system permease family.</text>
</comment>
<feature type="transmembrane region" description="Helical" evidence="7">
    <location>
        <begin position="75"/>
        <end position="96"/>
    </location>
</feature>
<dbReference type="Proteomes" id="UP000829708">
    <property type="component" value="Chromosome"/>
</dbReference>
<dbReference type="Gene3D" id="1.10.3720.10">
    <property type="entry name" value="MetI-like"/>
    <property type="match status" value="1"/>
</dbReference>
<dbReference type="SUPFAM" id="SSF161098">
    <property type="entry name" value="MetI-like"/>
    <property type="match status" value="1"/>
</dbReference>
<evidence type="ECO:0000256" key="7">
    <source>
        <dbReference type="RuleBase" id="RU363032"/>
    </source>
</evidence>
<keyword evidence="4 7" id="KW-0812">Transmembrane</keyword>
<protein>
    <submittedName>
        <fullName evidence="9">Sugar ABC transporter permease</fullName>
    </submittedName>
</protein>
<gene>
    <name evidence="9" type="ORF">MUG09_04920</name>
</gene>
<dbReference type="PROSITE" id="PS50928">
    <property type="entry name" value="ABC_TM1"/>
    <property type="match status" value="1"/>
</dbReference>
<evidence type="ECO:0000313" key="10">
    <source>
        <dbReference type="Proteomes" id="UP000829708"/>
    </source>
</evidence>
<feature type="transmembrane region" description="Helical" evidence="7">
    <location>
        <begin position="258"/>
        <end position="283"/>
    </location>
</feature>
<dbReference type="InterPro" id="IPR051393">
    <property type="entry name" value="ABC_transporter_permease"/>
</dbReference>
<keyword evidence="6 7" id="KW-0472">Membrane</keyword>
<evidence type="ECO:0000256" key="6">
    <source>
        <dbReference type="ARBA" id="ARBA00023136"/>
    </source>
</evidence>
<dbReference type="EMBL" id="CP094929">
    <property type="protein sequence ID" value="UOM52119.1"/>
    <property type="molecule type" value="Genomic_DNA"/>
</dbReference>
<feature type="transmembrane region" description="Helical" evidence="7">
    <location>
        <begin position="212"/>
        <end position="238"/>
    </location>
</feature>
<name>A0ABY4DG78_9SPIR</name>
<keyword evidence="3" id="KW-1003">Cell membrane</keyword>
<feature type="transmembrane region" description="Helical" evidence="7">
    <location>
        <begin position="108"/>
        <end position="128"/>
    </location>
</feature>
<dbReference type="PANTHER" id="PTHR30193:SF37">
    <property type="entry name" value="INNER MEMBRANE ABC TRANSPORTER PERMEASE PROTEIN YCJO"/>
    <property type="match status" value="1"/>
</dbReference>
<evidence type="ECO:0000259" key="8">
    <source>
        <dbReference type="PROSITE" id="PS50928"/>
    </source>
</evidence>
<keyword evidence="10" id="KW-1185">Reference proteome</keyword>
<dbReference type="InterPro" id="IPR035906">
    <property type="entry name" value="MetI-like_sf"/>
</dbReference>
<dbReference type="InterPro" id="IPR000515">
    <property type="entry name" value="MetI-like"/>
</dbReference>
<feature type="transmembrane region" description="Helical" evidence="7">
    <location>
        <begin position="12"/>
        <end position="42"/>
    </location>
</feature>
<feature type="transmembrane region" description="Helical" evidence="7">
    <location>
        <begin position="157"/>
        <end position="180"/>
    </location>
</feature>
<evidence type="ECO:0000256" key="5">
    <source>
        <dbReference type="ARBA" id="ARBA00022989"/>
    </source>
</evidence>
<evidence type="ECO:0000256" key="1">
    <source>
        <dbReference type="ARBA" id="ARBA00004651"/>
    </source>
</evidence>
<proteinExistence type="inferred from homology"/>
<comment type="subcellular location">
    <subcellularLocation>
        <location evidence="1 7">Cell membrane</location>
        <topology evidence="1 7">Multi-pass membrane protein</topology>
    </subcellularLocation>
</comment>
<evidence type="ECO:0000256" key="4">
    <source>
        <dbReference type="ARBA" id="ARBA00022692"/>
    </source>
</evidence>
<keyword evidence="2 7" id="KW-0813">Transport</keyword>
<evidence type="ECO:0000256" key="3">
    <source>
        <dbReference type="ARBA" id="ARBA00022475"/>
    </source>
</evidence>
<reference evidence="10" key="1">
    <citation type="journal article" date="2024" name="J Bioinform Genom">
        <title>Complete genome sequence of the type strain bacterium Sphaerochaeta associata GLS2t (VKM B-2742)t.</title>
        <authorList>
            <person name="Troshina O.Y."/>
            <person name="Tepeeva A.N."/>
            <person name="Arzamasceva V.O."/>
            <person name="Whitman W.B."/>
            <person name="Varghese N."/>
            <person name="Shapiro N."/>
            <person name="Woyke T."/>
            <person name="Kripides N.C."/>
            <person name="Vasilenko O.V."/>
        </authorList>
    </citation>
    <scope>NUCLEOTIDE SEQUENCE [LARGE SCALE GENOMIC DNA]</scope>
    <source>
        <strain evidence="10">GLS2T</strain>
    </source>
</reference>
<dbReference type="Pfam" id="PF00528">
    <property type="entry name" value="BPD_transp_1"/>
    <property type="match status" value="1"/>
</dbReference>
<evidence type="ECO:0000256" key="2">
    <source>
        <dbReference type="ARBA" id="ARBA00022448"/>
    </source>
</evidence>
<sequence>MASKKANFKKQLVAYSFLAPNFIGFAIFTLVPIVFAVVLAFLRWDGANPMEWAGFSNFTELFDDDQFKAALKNTIVYTAGTVPFTLLASLFLAVILNQGIKARNFFRTVSFFPYIASLVAVAAVWNMIFNPSKGPVNMLLYALGFENVPGWAADKDWAMVTIILFSVWKYMGYYMIIYLAGLQGINPELYEAANLDGTNAWQRFRYVTVPQLSATTFFILVMLTIQCFKVYDIVYMVTQAGPGTATLVLVYDIYNKAFISWNLGSASAVAMVLFALVLTVTLIQFKAEQQKR</sequence>
<dbReference type="PANTHER" id="PTHR30193">
    <property type="entry name" value="ABC TRANSPORTER PERMEASE PROTEIN"/>
    <property type="match status" value="1"/>
</dbReference>
<dbReference type="RefSeq" id="WP_244774027.1">
    <property type="nucleotide sequence ID" value="NZ_CP094929.1"/>
</dbReference>
<dbReference type="CDD" id="cd06261">
    <property type="entry name" value="TM_PBP2"/>
    <property type="match status" value="1"/>
</dbReference>
<evidence type="ECO:0000313" key="9">
    <source>
        <dbReference type="EMBL" id="UOM52119.1"/>
    </source>
</evidence>